<gene>
    <name evidence="3" type="ORF">SAMN04488069_10211</name>
</gene>
<accession>A0A1H3CKR1</accession>
<feature type="signal peptide" evidence="2">
    <location>
        <begin position="1"/>
        <end position="24"/>
    </location>
</feature>
<feature type="chain" id="PRO_5011535827" description="Secreted protein" evidence="2">
    <location>
        <begin position="25"/>
        <end position="89"/>
    </location>
</feature>
<name>A0A1H3CKR1_9BACT</name>
<evidence type="ECO:0000313" key="3">
    <source>
        <dbReference type="EMBL" id="SDX54164.1"/>
    </source>
</evidence>
<reference evidence="4" key="1">
    <citation type="submission" date="2016-10" db="EMBL/GenBank/DDBJ databases">
        <authorList>
            <person name="Varghese N."/>
            <person name="Submissions S."/>
        </authorList>
    </citation>
    <scope>NUCLEOTIDE SEQUENCE [LARGE SCALE GENOMIC DNA]</scope>
    <source>
        <strain evidence="4">CGMCC 1.8975</strain>
    </source>
</reference>
<sequence length="89" mass="9310">MSLFAFLPALLRTGLAASVLPTNAECQQSTAPMLLLNPSPPATAFRHSGVVNSLQRLAQGAGQADATRPAKITKYTTKHPAPTISKPPC</sequence>
<dbReference type="EMBL" id="FNOV01000002">
    <property type="protein sequence ID" value="SDX54164.1"/>
    <property type="molecule type" value="Genomic_DNA"/>
</dbReference>
<protein>
    <recommendedName>
        <fullName evidence="5">Secreted protein</fullName>
    </recommendedName>
</protein>
<organism evidence="3 4">
    <name type="scientific">Hymenobacter psychrophilus</name>
    <dbReference type="NCBI Taxonomy" id="651662"/>
    <lineage>
        <taxon>Bacteria</taxon>
        <taxon>Pseudomonadati</taxon>
        <taxon>Bacteroidota</taxon>
        <taxon>Cytophagia</taxon>
        <taxon>Cytophagales</taxon>
        <taxon>Hymenobacteraceae</taxon>
        <taxon>Hymenobacter</taxon>
    </lineage>
</organism>
<dbReference type="OrthoDB" id="9928621at2"/>
<feature type="region of interest" description="Disordered" evidence="1">
    <location>
        <begin position="61"/>
        <end position="89"/>
    </location>
</feature>
<dbReference type="Proteomes" id="UP000199249">
    <property type="component" value="Unassembled WGS sequence"/>
</dbReference>
<evidence type="ECO:0008006" key="5">
    <source>
        <dbReference type="Google" id="ProtNLM"/>
    </source>
</evidence>
<evidence type="ECO:0000256" key="2">
    <source>
        <dbReference type="SAM" id="SignalP"/>
    </source>
</evidence>
<keyword evidence="4" id="KW-1185">Reference proteome</keyword>
<dbReference type="STRING" id="651662.SAMN04488069_10211"/>
<keyword evidence="2" id="KW-0732">Signal</keyword>
<evidence type="ECO:0000313" key="4">
    <source>
        <dbReference type="Proteomes" id="UP000199249"/>
    </source>
</evidence>
<dbReference type="AlphaFoldDB" id="A0A1H3CKR1"/>
<proteinExistence type="predicted"/>
<evidence type="ECO:0000256" key="1">
    <source>
        <dbReference type="SAM" id="MobiDB-lite"/>
    </source>
</evidence>